<keyword evidence="2" id="KW-0813">Transport</keyword>
<feature type="transmembrane region" description="Helical" evidence="7">
    <location>
        <begin position="66"/>
        <end position="91"/>
    </location>
</feature>
<feature type="domain" description="Major facilitator superfamily (MFS) profile" evidence="8">
    <location>
        <begin position="66"/>
        <end position="478"/>
    </location>
</feature>
<feature type="transmembrane region" description="Helical" evidence="7">
    <location>
        <begin position="163"/>
        <end position="183"/>
    </location>
</feature>
<proteinExistence type="inferred from homology"/>
<reference evidence="9 10" key="1">
    <citation type="journal article" date="2018" name="IMA Fungus">
        <title>IMA Genome-F 9: Draft genome sequence of Annulohypoxylon stygium, Aspergillus mulundensis, Berkeleyomyces basicola (syn. Thielaviopsis basicola), Ceratocystis smalleyi, two Cercospora beticola strains, Coleophoma cylindrospora, Fusarium fracticaudum, Phialophora cf. hyalina, and Morchella septimelata.</title>
        <authorList>
            <person name="Wingfield B.D."/>
            <person name="Bills G.F."/>
            <person name="Dong Y."/>
            <person name="Huang W."/>
            <person name="Nel W.J."/>
            <person name="Swalarsk-Parry B.S."/>
            <person name="Vaghefi N."/>
            <person name="Wilken P.M."/>
            <person name="An Z."/>
            <person name="de Beer Z.W."/>
            <person name="De Vos L."/>
            <person name="Chen L."/>
            <person name="Duong T.A."/>
            <person name="Gao Y."/>
            <person name="Hammerbacher A."/>
            <person name="Kikkert J.R."/>
            <person name="Li Y."/>
            <person name="Li H."/>
            <person name="Li K."/>
            <person name="Li Q."/>
            <person name="Liu X."/>
            <person name="Ma X."/>
            <person name="Naidoo K."/>
            <person name="Pethybridge S.J."/>
            <person name="Sun J."/>
            <person name="Steenkamp E.T."/>
            <person name="van der Nest M.A."/>
            <person name="van Wyk S."/>
            <person name="Wingfield M.J."/>
            <person name="Xiong C."/>
            <person name="Yue Q."/>
            <person name="Zhang X."/>
        </authorList>
    </citation>
    <scope>NUCLEOTIDE SEQUENCE [LARGE SCALE GENOMIC DNA]</scope>
    <source>
        <strain evidence="9 10">BP6252</strain>
    </source>
</reference>
<feature type="transmembrane region" description="Helical" evidence="7">
    <location>
        <begin position="419"/>
        <end position="439"/>
    </location>
</feature>
<feature type="transmembrane region" description="Helical" evidence="7">
    <location>
        <begin position="358"/>
        <end position="378"/>
    </location>
</feature>
<organism evidence="9 10">
    <name type="scientific">Coleophoma cylindrospora</name>
    <dbReference type="NCBI Taxonomy" id="1849047"/>
    <lineage>
        <taxon>Eukaryota</taxon>
        <taxon>Fungi</taxon>
        <taxon>Dikarya</taxon>
        <taxon>Ascomycota</taxon>
        <taxon>Pezizomycotina</taxon>
        <taxon>Leotiomycetes</taxon>
        <taxon>Helotiales</taxon>
        <taxon>Dermateaceae</taxon>
        <taxon>Coleophoma</taxon>
    </lineage>
</organism>
<dbReference type="AlphaFoldDB" id="A0A3D8S7R0"/>
<feature type="transmembrane region" description="Helical" evidence="7">
    <location>
        <begin position="384"/>
        <end position="407"/>
    </location>
</feature>
<feature type="transmembrane region" description="Helical" evidence="7">
    <location>
        <begin position="451"/>
        <end position="472"/>
    </location>
</feature>
<evidence type="ECO:0000259" key="8">
    <source>
        <dbReference type="PROSITE" id="PS50850"/>
    </source>
</evidence>
<comment type="similarity">
    <text evidence="6">Belongs to the major facilitator superfamily. Allantoate permease family.</text>
</comment>
<sequence>MADIKANPEGAKAASTTDIALGELHNIKKDFQSDDIAARVLASSTDNFEYTPAEGRTVLRKIDTRLLPMMMVTYCIQFLDKACVAYAALWGMKVDANLVGSQYSWLTTIFYIGYLVGEFPMNYLFQKFSLTRVCGISIFCWGVVLLCMTAANDFKGLMVSRFLLGFFEGGVSPCFVLLTGMFYKREEQPLRNGIWFSTNGIANIAGALIGYAIGFINSDLPAWKFPFVIWGSVTTLWGIVFMLYVPPNPIQAKWLTEREKIIAVVRIASNETGLDTTTFKWYQVREAMTDVKVWMLILITFSNNVPNGGVSAFGPLIINGFGYTKFESTLLNMPTGACQIAALWISGYLASKYKGFRIILMGGGLCVAILGASLVYALPTSQRIGRLIGNYILIGWSVTYVLLLGLIQSNIAGRTKKTVVTASLFVSYCVGNLIGPQFFFDREAPRYSSGFISMLACLIGQLVLVVILYFMYDIENRRRDRLQLTTSESLSEDNMELAFADLTDKENIHFRYIL</sequence>
<evidence type="ECO:0000256" key="6">
    <source>
        <dbReference type="ARBA" id="ARBA00037968"/>
    </source>
</evidence>
<feature type="transmembrane region" description="Helical" evidence="7">
    <location>
        <begin position="195"/>
        <end position="215"/>
    </location>
</feature>
<keyword evidence="3 7" id="KW-0812">Transmembrane</keyword>
<comment type="caution">
    <text evidence="9">The sequence shown here is derived from an EMBL/GenBank/DDBJ whole genome shotgun (WGS) entry which is preliminary data.</text>
</comment>
<evidence type="ECO:0000256" key="1">
    <source>
        <dbReference type="ARBA" id="ARBA00004141"/>
    </source>
</evidence>
<evidence type="ECO:0000313" key="10">
    <source>
        <dbReference type="Proteomes" id="UP000256645"/>
    </source>
</evidence>
<evidence type="ECO:0000256" key="7">
    <source>
        <dbReference type="SAM" id="Phobius"/>
    </source>
</evidence>
<feature type="transmembrane region" description="Helical" evidence="7">
    <location>
        <begin position="103"/>
        <end position="121"/>
    </location>
</feature>
<evidence type="ECO:0000256" key="4">
    <source>
        <dbReference type="ARBA" id="ARBA00022989"/>
    </source>
</evidence>
<dbReference type="EMBL" id="PDLM01000003">
    <property type="protein sequence ID" value="RDW82343.1"/>
    <property type="molecule type" value="Genomic_DNA"/>
</dbReference>
<dbReference type="InterPro" id="IPR036259">
    <property type="entry name" value="MFS_trans_sf"/>
</dbReference>
<dbReference type="GO" id="GO:0016020">
    <property type="term" value="C:membrane"/>
    <property type="evidence" value="ECO:0007669"/>
    <property type="project" value="UniProtKB-SubCell"/>
</dbReference>
<feature type="transmembrane region" description="Helical" evidence="7">
    <location>
        <begin position="227"/>
        <end position="245"/>
    </location>
</feature>
<dbReference type="PROSITE" id="PS50850">
    <property type="entry name" value="MFS"/>
    <property type="match status" value="1"/>
</dbReference>
<dbReference type="FunFam" id="1.20.1250.20:FF:000064">
    <property type="entry name" value="MFS allantoate transporter"/>
    <property type="match status" value="1"/>
</dbReference>
<evidence type="ECO:0000256" key="2">
    <source>
        <dbReference type="ARBA" id="ARBA00022448"/>
    </source>
</evidence>
<dbReference type="Pfam" id="PF07690">
    <property type="entry name" value="MFS_1"/>
    <property type="match status" value="1"/>
</dbReference>
<dbReference type="OrthoDB" id="6730379at2759"/>
<comment type="subcellular location">
    <subcellularLocation>
        <location evidence="1">Membrane</location>
        <topology evidence="1">Multi-pass membrane protein</topology>
    </subcellularLocation>
</comment>
<dbReference type="InterPro" id="IPR020846">
    <property type="entry name" value="MFS_dom"/>
</dbReference>
<feature type="transmembrane region" description="Helical" evidence="7">
    <location>
        <begin position="133"/>
        <end position="151"/>
    </location>
</feature>
<dbReference type="GO" id="GO:0022857">
    <property type="term" value="F:transmembrane transporter activity"/>
    <property type="evidence" value="ECO:0007669"/>
    <property type="project" value="InterPro"/>
</dbReference>
<gene>
    <name evidence="9" type="ORF">BP6252_03455</name>
</gene>
<name>A0A3D8S7R0_9HELO</name>
<keyword evidence="4 7" id="KW-1133">Transmembrane helix</keyword>
<dbReference type="Proteomes" id="UP000256645">
    <property type="component" value="Unassembled WGS sequence"/>
</dbReference>
<accession>A0A3D8S7R0</accession>
<keyword evidence="10" id="KW-1185">Reference proteome</keyword>
<dbReference type="Gene3D" id="1.20.1250.20">
    <property type="entry name" value="MFS general substrate transporter like domains"/>
    <property type="match status" value="2"/>
</dbReference>
<dbReference type="PANTHER" id="PTHR43791:SF97">
    <property type="entry name" value="ALLANTOATE TRANSPORTER, PUTATIVE (AFU_ORTHOLOGUE AFUA_1G14700)-RELATED"/>
    <property type="match status" value="1"/>
</dbReference>
<dbReference type="InterPro" id="IPR011701">
    <property type="entry name" value="MFS"/>
</dbReference>
<evidence type="ECO:0000313" key="9">
    <source>
        <dbReference type="EMBL" id="RDW82343.1"/>
    </source>
</evidence>
<keyword evidence="5 7" id="KW-0472">Membrane</keyword>
<protein>
    <recommendedName>
        <fullName evidence="8">Major facilitator superfamily (MFS) profile domain-containing protein</fullName>
    </recommendedName>
</protein>
<dbReference type="PANTHER" id="PTHR43791">
    <property type="entry name" value="PERMEASE-RELATED"/>
    <property type="match status" value="1"/>
</dbReference>
<evidence type="ECO:0000256" key="5">
    <source>
        <dbReference type="ARBA" id="ARBA00023136"/>
    </source>
</evidence>
<dbReference type="SUPFAM" id="SSF103473">
    <property type="entry name" value="MFS general substrate transporter"/>
    <property type="match status" value="1"/>
</dbReference>
<feature type="transmembrane region" description="Helical" evidence="7">
    <location>
        <begin position="293"/>
        <end position="318"/>
    </location>
</feature>
<evidence type="ECO:0000256" key="3">
    <source>
        <dbReference type="ARBA" id="ARBA00022692"/>
    </source>
</evidence>
<feature type="transmembrane region" description="Helical" evidence="7">
    <location>
        <begin position="330"/>
        <end position="351"/>
    </location>
</feature>